<dbReference type="SMART" id="SM00849">
    <property type="entry name" value="Lactamase_B"/>
    <property type="match status" value="1"/>
</dbReference>
<accession>A0A1Y2K544</accession>
<dbReference type="Gene3D" id="3.60.15.10">
    <property type="entry name" value="Ribonuclease Z/Hydroxyacylglutathione hydrolase-like"/>
    <property type="match status" value="1"/>
</dbReference>
<dbReference type="InterPro" id="IPR037482">
    <property type="entry name" value="ST1585_MBL-fold"/>
</dbReference>
<dbReference type="InterPro" id="IPR036866">
    <property type="entry name" value="RibonucZ/Hydroxyglut_hydro"/>
</dbReference>
<evidence type="ECO:0000313" key="3">
    <source>
        <dbReference type="Proteomes" id="UP000194003"/>
    </source>
</evidence>
<dbReference type="SUPFAM" id="SSF56281">
    <property type="entry name" value="Metallo-hydrolase/oxidoreductase"/>
    <property type="match status" value="1"/>
</dbReference>
<dbReference type="InterPro" id="IPR001279">
    <property type="entry name" value="Metallo-B-lactamas"/>
</dbReference>
<dbReference type="AlphaFoldDB" id="A0A1Y2K544"/>
<keyword evidence="3" id="KW-1185">Reference proteome</keyword>
<dbReference type="OrthoDB" id="9802991at2"/>
<evidence type="ECO:0000313" key="2">
    <source>
        <dbReference type="EMBL" id="OSM04445.1"/>
    </source>
</evidence>
<dbReference type="EMBL" id="LVJN01000019">
    <property type="protein sequence ID" value="OSM04445.1"/>
    <property type="molecule type" value="Genomic_DNA"/>
</dbReference>
<name>A0A1Y2K544_9PROT</name>
<feature type="domain" description="Metallo-beta-lactamase" evidence="1">
    <location>
        <begin position="25"/>
        <end position="230"/>
    </location>
</feature>
<dbReference type="RefSeq" id="WP_085442527.1">
    <property type="nucleotide sequence ID" value="NZ_LVJN01000019.1"/>
</dbReference>
<evidence type="ECO:0000259" key="1">
    <source>
        <dbReference type="SMART" id="SM00849"/>
    </source>
</evidence>
<organism evidence="2 3">
    <name type="scientific">Magnetofaba australis IT-1</name>
    <dbReference type="NCBI Taxonomy" id="1434232"/>
    <lineage>
        <taxon>Bacteria</taxon>
        <taxon>Pseudomonadati</taxon>
        <taxon>Pseudomonadota</taxon>
        <taxon>Magnetococcia</taxon>
        <taxon>Magnetococcales</taxon>
        <taxon>Magnetococcaceae</taxon>
        <taxon>Magnetofaba</taxon>
    </lineage>
</organism>
<dbReference type="STRING" id="1434232.MAIT1_04357"/>
<gene>
    <name evidence="2" type="ORF">MAIT1_04357</name>
</gene>
<comment type="caution">
    <text evidence="2">The sequence shown here is derived from an EMBL/GenBank/DDBJ whole genome shotgun (WGS) entry which is preliminary data.</text>
</comment>
<dbReference type="PANTHER" id="PTHR42951">
    <property type="entry name" value="METALLO-BETA-LACTAMASE DOMAIN-CONTAINING"/>
    <property type="match status" value="1"/>
</dbReference>
<reference evidence="2 3" key="1">
    <citation type="journal article" date="2016" name="BMC Genomics">
        <title>Combined genomic and structural analyses of a cultured magnetotactic bacterium reveals its niche adaptation to a dynamic environment.</title>
        <authorList>
            <person name="Araujo A.C."/>
            <person name="Morillo V."/>
            <person name="Cypriano J."/>
            <person name="Teixeira L.C."/>
            <person name="Leao P."/>
            <person name="Lyra S."/>
            <person name="Almeida L.G."/>
            <person name="Bazylinski D.A."/>
            <person name="Vasconcellos A.T."/>
            <person name="Abreu F."/>
            <person name="Lins U."/>
        </authorList>
    </citation>
    <scope>NUCLEOTIDE SEQUENCE [LARGE SCALE GENOMIC DNA]</scope>
    <source>
        <strain evidence="2 3">IT-1</strain>
    </source>
</reference>
<sequence length="323" mass="35511">MEHAILHDLPHGLTRVDVDYVRPGLAAGYVMAHNGRGAIIETGTRFSAPRFLDALDRAGVARENVDYIFITHVHLDHAGGAGALLESLPNAKLVVHPRGARHMIDPSKLIAGSIAVYGEEKYFALYGEIVPAPAERVIESADGMQLELAGRPLELLHVEGHAKHHYVVWDDESRGLFTGDAFGISYREFDHDGAAWIYPTTTPVQFDPDAAHAAIDRLADKDPQWLYLTHFDALAYRPEHRDALHAQLQRIVALCRNAPQAPGAERTAHLSEGMRALFLEFLERAGAGGHLDLTTKEALMAPDIVINVQGLEVWMDKLAAAKQ</sequence>
<dbReference type="CDD" id="cd07726">
    <property type="entry name" value="ST1585-like_MBL-fold"/>
    <property type="match status" value="1"/>
</dbReference>
<protein>
    <submittedName>
        <fullName evidence="2">Putative beta-lactamase domain-containing protein</fullName>
    </submittedName>
</protein>
<dbReference type="Pfam" id="PF00753">
    <property type="entry name" value="Lactamase_B"/>
    <property type="match status" value="1"/>
</dbReference>
<dbReference type="PANTHER" id="PTHR42951:SF22">
    <property type="entry name" value="METALLO BETA-LACTAMASE SUPERFAMILY LIPOPROTEIN"/>
    <property type="match status" value="1"/>
</dbReference>
<dbReference type="InterPro" id="IPR050855">
    <property type="entry name" value="NDM-1-like"/>
</dbReference>
<proteinExistence type="predicted"/>
<dbReference type="Proteomes" id="UP000194003">
    <property type="component" value="Unassembled WGS sequence"/>
</dbReference>